<comment type="caution">
    <text evidence="1">The sequence shown here is derived from an EMBL/GenBank/DDBJ whole genome shotgun (WGS) entry which is preliminary data.</text>
</comment>
<accession>A0A4C1UVE1</accession>
<dbReference type="EMBL" id="BGZK01000232">
    <property type="protein sequence ID" value="GBP30405.1"/>
    <property type="molecule type" value="Genomic_DNA"/>
</dbReference>
<reference evidence="1 2" key="1">
    <citation type="journal article" date="2019" name="Commun. Biol.">
        <title>The bagworm genome reveals a unique fibroin gene that provides high tensile strength.</title>
        <authorList>
            <person name="Kono N."/>
            <person name="Nakamura H."/>
            <person name="Ohtoshi R."/>
            <person name="Tomita M."/>
            <person name="Numata K."/>
            <person name="Arakawa K."/>
        </authorList>
    </citation>
    <scope>NUCLEOTIDE SEQUENCE [LARGE SCALE GENOMIC DNA]</scope>
</reference>
<evidence type="ECO:0000313" key="1">
    <source>
        <dbReference type="EMBL" id="GBP30405.1"/>
    </source>
</evidence>
<proteinExistence type="predicted"/>
<protein>
    <submittedName>
        <fullName evidence="1">Uncharacterized protein</fullName>
    </submittedName>
</protein>
<evidence type="ECO:0000313" key="2">
    <source>
        <dbReference type="Proteomes" id="UP000299102"/>
    </source>
</evidence>
<name>A0A4C1UVE1_EUMVA</name>
<dbReference type="OrthoDB" id="7277520at2759"/>
<sequence length="98" mass="11079">MQGGSDRFRHRNNYEPFSVTVSTEAKSGYVIVYLEVSVTVDYGGEIDFCMVRGDTGSKLMTFRITSNHSDFISYSYKTYGVWEEDYKKVTANLGTGCN</sequence>
<dbReference type="Proteomes" id="UP000299102">
    <property type="component" value="Unassembled WGS sequence"/>
</dbReference>
<organism evidence="1 2">
    <name type="scientific">Eumeta variegata</name>
    <name type="common">Bagworm moth</name>
    <name type="synonym">Eumeta japonica</name>
    <dbReference type="NCBI Taxonomy" id="151549"/>
    <lineage>
        <taxon>Eukaryota</taxon>
        <taxon>Metazoa</taxon>
        <taxon>Ecdysozoa</taxon>
        <taxon>Arthropoda</taxon>
        <taxon>Hexapoda</taxon>
        <taxon>Insecta</taxon>
        <taxon>Pterygota</taxon>
        <taxon>Neoptera</taxon>
        <taxon>Endopterygota</taxon>
        <taxon>Lepidoptera</taxon>
        <taxon>Glossata</taxon>
        <taxon>Ditrysia</taxon>
        <taxon>Tineoidea</taxon>
        <taxon>Psychidae</taxon>
        <taxon>Oiketicinae</taxon>
        <taxon>Eumeta</taxon>
    </lineage>
</organism>
<dbReference type="AlphaFoldDB" id="A0A4C1UVE1"/>
<keyword evidence="2" id="KW-1185">Reference proteome</keyword>
<gene>
    <name evidence="1" type="ORF">EVAR_18204_1</name>
</gene>